<organism evidence="1 2">
    <name type="scientific">Naganishia adeliensis</name>
    <dbReference type="NCBI Taxonomy" id="92952"/>
    <lineage>
        <taxon>Eukaryota</taxon>
        <taxon>Fungi</taxon>
        <taxon>Dikarya</taxon>
        <taxon>Basidiomycota</taxon>
        <taxon>Agaricomycotina</taxon>
        <taxon>Tremellomycetes</taxon>
        <taxon>Filobasidiales</taxon>
        <taxon>Filobasidiaceae</taxon>
        <taxon>Naganishia</taxon>
    </lineage>
</organism>
<accession>A0ACC2UZS1</accession>
<gene>
    <name evidence="1" type="ORF">QFC20_007408</name>
</gene>
<protein>
    <submittedName>
        <fullName evidence="1">Uncharacterized protein</fullName>
    </submittedName>
</protein>
<reference evidence="1" key="1">
    <citation type="submission" date="2023-04" db="EMBL/GenBank/DDBJ databases">
        <title>Draft Genome sequencing of Naganishia species isolated from polar environments using Oxford Nanopore Technology.</title>
        <authorList>
            <person name="Leo P."/>
            <person name="Venkateswaran K."/>
        </authorList>
    </citation>
    <scope>NUCLEOTIDE SEQUENCE</scope>
    <source>
        <strain evidence="1">MNA-CCFEE 5262</strain>
    </source>
</reference>
<dbReference type="EMBL" id="JASBWS010000178">
    <property type="protein sequence ID" value="KAJ9092328.1"/>
    <property type="molecule type" value="Genomic_DNA"/>
</dbReference>
<name>A0ACC2UZS1_9TREE</name>
<keyword evidence="2" id="KW-1185">Reference proteome</keyword>
<evidence type="ECO:0000313" key="1">
    <source>
        <dbReference type="EMBL" id="KAJ9092328.1"/>
    </source>
</evidence>
<comment type="caution">
    <text evidence="1">The sequence shown here is derived from an EMBL/GenBank/DDBJ whole genome shotgun (WGS) entry which is preliminary data.</text>
</comment>
<dbReference type="Proteomes" id="UP001230649">
    <property type="component" value="Unassembled WGS sequence"/>
</dbReference>
<evidence type="ECO:0000313" key="2">
    <source>
        <dbReference type="Proteomes" id="UP001230649"/>
    </source>
</evidence>
<sequence>MKLYEDSSVANLKEQIKVGLGDKGHMGKYGSAGFQSKTKVIFPELLHIDAITHIDDFFEWAGQKETIVIFEAHCTGDFAELPIPVQIPEIRWRERYENAIMPQKETKKSKKGVKEVHGEDEPEEDAEYKCRACGRKVEEDLVKLHRKKCPAYKAKGLDEIEISDDEADDAAGANGIISELERILKGKERKLGTDSEEESDSGANSRDDDDDDAISPSDNDRGCRAGDVKEEPVFVLVGSSKSNKRHAIDDEPFTGVHAERHGKRIKHVPNAAPREPSTDPEVSFIEPTKEERRIGKILLRVLPKLLDNQGDLEEFAEIASAYFSGRLSINRPSMASQSCTGSGSSRPRPRPRNIVPGPTYNADANNSWVFDNAEEFKRQYGAAAVLTEEELQVMQQADDDALREAIEEGLRIDQAAVANQQDVGEEADLDEEMDGSSEEEQGPAVGDCMGSEAADAQADPPKMTVADDENAFAGGIADRVKRRDKNEGVNSAAQDDATQGEPRASTTGGPAVVRGKGRVKGKAKRA</sequence>
<proteinExistence type="predicted"/>